<reference evidence="3" key="1">
    <citation type="submission" date="2016-06" db="UniProtKB">
        <authorList>
            <consortium name="WormBaseParasite"/>
        </authorList>
    </citation>
    <scope>IDENTIFICATION</scope>
</reference>
<sequence length="127" mass="14161">MRRQKGTCKGAWTYSLFMHRPSPNINYNTARINVNGAQLKSVDTFTLLVSNLSRSTKIDDEVAHRNAKASQAFGRMPNVVWTRSGLHLSTKLKMYKAVILPTLLHGRSTKIMRDSSTTSTSAASAEY</sequence>
<evidence type="ECO:0000313" key="2">
    <source>
        <dbReference type="Proteomes" id="UP000275846"/>
    </source>
</evidence>
<keyword evidence="2" id="KW-1185">Reference proteome</keyword>
<protein>
    <submittedName>
        <fullName evidence="1 3">Uncharacterized protein</fullName>
    </submittedName>
</protein>
<dbReference type="AlphaFoldDB" id="A0A183SLQ0"/>
<name>A0A183SLQ0_SCHSO</name>
<dbReference type="PANTHER" id="PTHR47027">
    <property type="entry name" value="REVERSE TRANSCRIPTASE DOMAIN-CONTAINING PROTEIN"/>
    <property type="match status" value="1"/>
</dbReference>
<proteinExistence type="predicted"/>
<organism evidence="3">
    <name type="scientific">Schistocephalus solidus</name>
    <name type="common">Tapeworm</name>
    <dbReference type="NCBI Taxonomy" id="70667"/>
    <lineage>
        <taxon>Eukaryota</taxon>
        <taxon>Metazoa</taxon>
        <taxon>Spiralia</taxon>
        <taxon>Lophotrochozoa</taxon>
        <taxon>Platyhelminthes</taxon>
        <taxon>Cestoda</taxon>
        <taxon>Eucestoda</taxon>
        <taxon>Diphyllobothriidea</taxon>
        <taxon>Diphyllobothriidae</taxon>
        <taxon>Schistocephalus</taxon>
    </lineage>
</organism>
<evidence type="ECO:0000313" key="1">
    <source>
        <dbReference type="EMBL" id="VDL91533.1"/>
    </source>
</evidence>
<reference evidence="1 2" key="2">
    <citation type="submission" date="2018-11" db="EMBL/GenBank/DDBJ databases">
        <authorList>
            <consortium name="Pathogen Informatics"/>
        </authorList>
    </citation>
    <scope>NUCLEOTIDE SEQUENCE [LARGE SCALE GENOMIC DNA]</scope>
    <source>
        <strain evidence="1 2">NST_G2</strain>
    </source>
</reference>
<evidence type="ECO:0000313" key="3">
    <source>
        <dbReference type="WBParaSite" id="SSLN_0000531101-mRNA-1"/>
    </source>
</evidence>
<dbReference type="Proteomes" id="UP000275846">
    <property type="component" value="Unassembled WGS sequence"/>
</dbReference>
<dbReference type="OrthoDB" id="425014at2759"/>
<dbReference type="WBParaSite" id="SSLN_0000531101-mRNA-1">
    <property type="protein sequence ID" value="SSLN_0000531101-mRNA-1"/>
    <property type="gene ID" value="SSLN_0000531101"/>
</dbReference>
<dbReference type="PANTHER" id="PTHR47027:SF20">
    <property type="entry name" value="REVERSE TRANSCRIPTASE-LIKE PROTEIN WITH RNA-DIRECTED DNA POLYMERASE DOMAIN"/>
    <property type="match status" value="1"/>
</dbReference>
<dbReference type="EMBL" id="UYSU01033132">
    <property type="protein sequence ID" value="VDL91533.1"/>
    <property type="molecule type" value="Genomic_DNA"/>
</dbReference>
<accession>A0A183SLQ0</accession>
<gene>
    <name evidence="1" type="ORF">SSLN_LOCUS5148</name>
</gene>